<name>A0A7S3C2G9_9EUKA</name>
<reference evidence="1" key="1">
    <citation type="submission" date="2021-01" db="EMBL/GenBank/DDBJ databases">
        <authorList>
            <person name="Corre E."/>
            <person name="Pelletier E."/>
            <person name="Niang G."/>
            <person name="Scheremetjew M."/>
            <person name="Finn R."/>
            <person name="Kale V."/>
            <person name="Holt S."/>
            <person name="Cochrane G."/>
            <person name="Meng A."/>
            <person name="Brown T."/>
            <person name="Cohen L."/>
        </authorList>
    </citation>
    <scope>NUCLEOTIDE SEQUENCE</scope>
    <source>
        <strain evidence="1">CCMP281</strain>
    </source>
</reference>
<gene>
    <name evidence="1" type="ORF">HERI1096_LOCUS39348</name>
</gene>
<dbReference type="Gene3D" id="1.25.40.10">
    <property type="entry name" value="Tetratricopeptide repeat domain"/>
    <property type="match status" value="1"/>
</dbReference>
<protein>
    <submittedName>
        <fullName evidence="1">Uncharacterized protein</fullName>
    </submittedName>
</protein>
<dbReference type="InterPro" id="IPR019734">
    <property type="entry name" value="TPR_rpt"/>
</dbReference>
<dbReference type="SUPFAM" id="SSF48452">
    <property type="entry name" value="TPR-like"/>
    <property type="match status" value="1"/>
</dbReference>
<dbReference type="Pfam" id="PF14559">
    <property type="entry name" value="TPR_19"/>
    <property type="match status" value="1"/>
</dbReference>
<dbReference type="EMBL" id="HBHX01071162">
    <property type="protein sequence ID" value="CAE0152196.1"/>
    <property type="molecule type" value="Transcribed_RNA"/>
</dbReference>
<dbReference type="SMART" id="SM00028">
    <property type="entry name" value="TPR"/>
    <property type="match status" value="2"/>
</dbReference>
<dbReference type="InterPro" id="IPR011990">
    <property type="entry name" value="TPR-like_helical_dom_sf"/>
</dbReference>
<accession>A0A7S3C2G9</accession>
<proteinExistence type="predicted"/>
<organism evidence="1">
    <name type="scientific">Haptolina ericina</name>
    <dbReference type="NCBI Taxonomy" id="156174"/>
    <lineage>
        <taxon>Eukaryota</taxon>
        <taxon>Haptista</taxon>
        <taxon>Haptophyta</taxon>
        <taxon>Prymnesiophyceae</taxon>
        <taxon>Prymnesiales</taxon>
        <taxon>Prymnesiaceae</taxon>
        <taxon>Haptolina</taxon>
    </lineage>
</organism>
<dbReference type="AlphaFoldDB" id="A0A7S3C2G9"/>
<sequence>MELREEIRLTPLHVEAHVKLSKLLLKEMRLGEAVAHLWPAIQDTPREHSAPLRFQLGLALALQQQPDAAEPLLEQVLQLEPGFVEAEICLSNCQAAQGKFASAATSLRRAAALRPEIADWCESQSVQLRAQAEREGGGGDR</sequence>
<evidence type="ECO:0000313" key="1">
    <source>
        <dbReference type="EMBL" id="CAE0152196.1"/>
    </source>
</evidence>